<comment type="function">
    <text evidence="2">Plant non-specific lipid-transfer proteins transfer phospholipids as well as galactolipids across membranes. May play a role in wax or cutin deposition in the cell walls of expanding epidermal cells and certain secretory tissues.</text>
</comment>
<comment type="caution">
    <text evidence="5">The sequence shown here is derived from an EMBL/GenBank/DDBJ whole genome shotgun (WGS) entry which is preliminary data.</text>
</comment>
<dbReference type="EMBL" id="JBDFQZ010000008">
    <property type="protein sequence ID" value="KAK9699567.1"/>
    <property type="molecule type" value="Genomic_DNA"/>
</dbReference>
<keyword evidence="6" id="KW-1185">Reference proteome</keyword>
<dbReference type="CDD" id="cd01960">
    <property type="entry name" value="nsLTP1"/>
    <property type="match status" value="1"/>
</dbReference>
<feature type="domain" description="Bifunctional inhibitor/plant lipid transfer protein/seed storage helical" evidence="4">
    <location>
        <begin position="42"/>
        <end position="116"/>
    </location>
</feature>
<dbReference type="PANTHER" id="PTHR33076">
    <property type="entry name" value="NON-SPECIFIC LIPID-TRANSFER PROTEIN 2-RELATED"/>
    <property type="match status" value="1"/>
</dbReference>
<dbReference type="GO" id="GO:0006869">
    <property type="term" value="P:lipid transport"/>
    <property type="evidence" value="ECO:0007669"/>
    <property type="project" value="InterPro"/>
</dbReference>
<evidence type="ECO:0000259" key="4">
    <source>
        <dbReference type="SMART" id="SM00499"/>
    </source>
</evidence>
<dbReference type="SMART" id="SM00499">
    <property type="entry name" value="AAI"/>
    <property type="match status" value="1"/>
</dbReference>
<dbReference type="Pfam" id="PF00234">
    <property type="entry name" value="Tryp_alpha_amyl"/>
    <property type="match status" value="1"/>
</dbReference>
<feature type="chain" id="PRO_5043889601" description="Non-specific lipid-transfer protein" evidence="3">
    <location>
        <begin position="23"/>
        <end position="120"/>
    </location>
</feature>
<dbReference type="Proteomes" id="UP001443914">
    <property type="component" value="Unassembled WGS sequence"/>
</dbReference>
<dbReference type="PRINTS" id="PR00382">
    <property type="entry name" value="LIPIDTRNSFER"/>
</dbReference>
<feature type="signal peptide" evidence="3">
    <location>
        <begin position="1"/>
        <end position="22"/>
    </location>
</feature>
<proteinExistence type="inferred from homology"/>
<keyword evidence="2" id="KW-0813">Transport</keyword>
<dbReference type="InterPro" id="IPR036312">
    <property type="entry name" value="Bifun_inhib/LTP/seed_sf"/>
</dbReference>
<sequence>MSRSTILLKLACTTILLCIALAIPVTKATVSCSYIKDNIGPCLEYLESGQRLSSGCCPYIRKVNSMGVTKADRKSVCECMKSAVIADPGILGLYALALPGKCGVPNFVIPRAFTDCSKIN</sequence>
<comment type="similarity">
    <text evidence="1 2">Belongs to the plant LTP family.</text>
</comment>
<dbReference type="AlphaFoldDB" id="A0AAW1J9A0"/>
<evidence type="ECO:0000256" key="1">
    <source>
        <dbReference type="ARBA" id="ARBA00009748"/>
    </source>
</evidence>
<keyword evidence="3" id="KW-0732">Signal</keyword>
<evidence type="ECO:0000313" key="6">
    <source>
        <dbReference type="Proteomes" id="UP001443914"/>
    </source>
</evidence>
<dbReference type="Gene3D" id="1.10.110.10">
    <property type="entry name" value="Plant lipid-transfer and hydrophobic proteins"/>
    <property type="match status" value="1"/>
</dbReference>
<protein>
    <recommendedName>
        <fullName evidence="2">Non-specific lipid-transfer protein</fullName>
    </recommendedName>
</protein>
<dbReference type="InterPro" id="IPR016140">
    <property type="entry name" value="Bifunc_inhib/LTP/seed_store"/>
</dbReference>
<evidence type="ECO:0000256" key="2">
    <source>
        <dbReference type="RuleBase" id="RU000628"/>
    </source>
</evidence>
<name>A0AAW1J9A0_SAPOF</name>
<accession>A0AAW1J9A0</accession>
<dbReference type="SUPFAM" id="SSF47699">
    <property type="entry name" value="Bifunctional inhibitor/lipid-transfer protein/seed storage 2S albumin"/>
    <property type="match status" value="1"/>
</dbReference>
<dbReference type="InterPro" id="IPR000528">
    <property type="entry name" value="Plant_nsLTP"/>
</dbReference>
<keyword evidence="2" id="KW-0446">Lipid-binding</keyword>
<evidence type="ECO:0000313" key="5">
    <source>
        <dbReference type="EMBL" id="KAK9699567.1"/>
    </source>
</evidence>
<dbReference type="GO" id="GO:0008289">
    <property type="term" value="F:lipid binding"/>
    <property type="evidence" value="ECO:0007669"/>
    <property type="project" value="UniProtKB-KW"/>
</dbReference>
<reference evidence="5" key="1">
    <citation type="submission" date="2024-03" db="EMBL/GenBank/DDBJ databases">
        <title>WGS assembly of Saponaria officinalis var. Norfolk2.</title>
        <authorList>
            <person name="Jenkins J."/>
            <person name="Shu S."/>
            <person name="Grimwood J."/>
            <person name="Barry K."/>
            <person name="Goodstein D."/>
            <person name="Schmutz J."/>
            <person name="Leebens-Mack J."/>
            <person name="Osbourn A."/>
        </authorList>
    </citation>
    <scope>NUCLEOTIDE SEQUENCE [LARGE SCALE GENOMIC DNA]</scope>
    <source>
        <strain evidence="5">JIC</strain>
    </source>
</reference>
<gene>
    <name evidence="5" type="ORF">RND81_08G181800</name>
</gene>
<organism evidence="5 6">
    <name type="scientific">Saponaria officinalis</name>
    <name type="common">Common soapwort</name>
    <name type="synonym">Lychnis saponaria</name>
    <dbReference type="NCBI Taxonomy" id="3572"/>
    <lineage>
        <taxon>Eukaryota</taxon>
        <taxon>Viridiplantae</taxon>
        <taxon>Streptophyta</taxon>
        <taxon>Embryophyta</taxon>
        <taxon>Tracheophyta</taxon>
        <taxon>Spermatophyta</taxon>
        <taxon>Magnoliopsida</taxon>
        <taxon>eudicotyledons</taxon>
        <taxon>Gunneridae</taxon>
        <taxon>Pentapetalae</taxon>
        <taxon>Caryophyllales</taxon>
        <taxon>Caryophyllaceae</taxon>
        <taxon>Caryophylleae</taxon>
        <taxon>Saponaria</taxon>
    </lineage>
</organism>
<evidence type="ECO:0000256" key="3">
    <source>
        <dbReference type="SAM" id="SignalP"/>
    </source>
</evidence>